<dbReference type="SUPFAM" id="SSF54373">
    <property type="entry name" value="FAD-linked reductases, C-terminal domain"/>
    <property type="match status" value="1"/>
</dbReference>
<dbReference type="PANTHER" id="PTHR13847">
    <property type="entry name" value="SARCOSINE DEHYDROGENASE-RELATED"/>
    <property type="match status" value="1"/>
</dbReference>
<proteinExistence type="predicted"/>
<dbReference type="EMBL" id="JACBJI010000005">
    <property type="protein sequence ID" value="NYA71803.1"/>
    <property type="molecule type" value="Genomic_DNA"/>
</dbReference>
<sequence>MKDYIIVGAGLAGIAFAETVINEGKSALVFDNDSQHSSQTAAGVYNPVILKRFSRLQDAQQQLDSMQQFYVQVESRIGRKYNFDKQILRRFASVEEQNNWFIASEKDGLSPFLSGTLVRDKFNDIDSPFDFGLVLQTGYVDTMAFLSDYKRFLEASGSYVNESFDYSKLTQKEGFVEYGTIKARHIVFCEGFGIKSNPYFNHLPLEGTKGEVIIIKANLEMDVIVKGGVFILPLGNKTFKVGATYEWTDKTEMPTESAKLELIEKLKEIVKVDFEIVDQKAGIRPTVKDRKPLIGTHPNFPNFHILNGLGTRGVMLGPTSAKTLYESIENGTEIPASVNITRFRYNG</sequence>
<organism evidence="2 3">
    <name type="scientific">Flavobacterium agri</name>
    <dbReference type="NCBI Taxonomy" id="2743471"/>
    <lineage>
        <taxon>Bacteria</taxon>
        <taxon>Pseudomonadati</taxon>
        <taxon>Bacteroidota</taxon>
        <taxon>Flavobacteriia</taxon>
        <taxon>Flavobacteriales</taxon>
        <taxon>Flavobacteriaceae</taxon>
        <taxon>Flavobacterium</taxon>
    </lineage>
</organism>
<protein>
    <submittedName>
        <fullName evidence="2">FAD-binding oxidoreductase</fullName>
    </submittedName>
</protein>
<reference evidence="2 3" key="1">
    <citation type="submission" date="2020-07" db="EMBL/GenBank/DDBJ databases">
        <authorList>
            <person name="Sun Q."/>
        </authorList>
    </citation>
    <scope>NUCLEOTIDE SEQUENCE [LARGE SCALE GENOMIC DNA]</scope>
    <source>
        <strain evidence="2 3">MAH-1</strain>
    </source>
</reference>
<dbReference type="SUPFAM" id="SSF51971">
    <property type="entry name" value="Nucleotide-binding domain"/>
    <property type="match status" value="1"/>
</dbReference>
<accession>A0A7Y8Y4M3</accession>
<gene>
    <name evidence="2" type="ORF">HZF10_12795</name>
</gene>
<dbReference type="GO" id="GO:0005737">
    <property type="term" value="C:cytoplasm"/>
    <property type="evidence" value="ECO:0007669"/>
    <property type="project" value="TreeGrafter"/>
</dbReference>
<dbReference type="AlphaFoldDB" id="A0A7Y8Y4M3"/>
<dbReference type="Pfam" id="PF01266">
    <property type="entry name" value="DAO"/>
    <property type="match status" value="1"/>
</dbReference>
<comment type="caution">
    <text evidence="2">The sequence shown here is derived from an EMBL/GenBank/DDBJ whole genome shotgun (WGS) entry which is preliminary data.</text>
</comment>
<evidence type="ECO:0000259" key="1">
    <source>
        <dbReference type="Pfam" id="PF01266"/>
    </source>
</evidence>
<dbReference type="InterPro" id="IPR036188">
    <property type="entry name" value="FAD/NAD-bd_sf"/>
</dbReference>
<dbReference type="Gene3D" id="3.50.50.60">
    <property type="entry name" value="FAD/NAD(P)-binding domain"/>
    <property type="match status" value="1"/>
</dbReference>
<dbReference type="RefSeq" id="WP_176006613.1">
    <property type="nucleotide sequence ID" value="NZ_JABWMI010000014.1"/>
</dbReference>
<dbReference type="Gene3D" id="3.30.9.10">
    <property type="entry name" value="D-Amino Acid Oxidase, subunit A, domain 2"/>
    <property type="match status" value="1"/>
</dbReference>
<evidence type="ECO:0000313" key="2">
    <source>
        <dbReference type="EMBL" id="NYA71803.1"/>
    </source>
</evidence>
<dbReference type="Proteomes" id="UP000535020">
    <property type="component" value="Unassembled WGS sequence"/>
</dbReference>
<evidence type="ECO:0000313" key="3">
    <source>
        <dbReference type="Proteomes" id="UP000535020"/>
    </source>
</evidence>
<name>A0A7Y8Y4M3_9FLAO</name>
<dbReference type="InterPro" id="IPR006076">
    <property type="entry name" value="FAD-dep_OxRdtase"/>
</dbReference>
<feature type="domain" description="FAD dependent oxidoreductase" evidence="1">
    <location>
        <begin position="3"/>
        <end position="324"/>
    </location>
</feature>
<keyword evidence="3" id="KW-1185">Reference proteome</keyword>